<gene>
    <name evidence="1" type="ORF">DBV15_06722</name>
</gene>
<evidence type="ECO:0000313" key="1">
    <source>
        <dbReference type="EMBL" id="TGZ38408.1"/>
    </source>
</evidence>
<sequence>MAVAPGKNKLKMGSAGRYYGAYLIYDVANSCLAALHAKMPPPVVVTRTNPPSPVHVQNPHGSP</sequence>
<dbReference type="EMBL" id="QBLH01003435">
    <property type="protein sequence ID" value="TGZ38408.1"/>
    <property type="molecule type" value="Genomic_DNA"/>
</dbReference>
<keyword evidence="2" id="KW-1185">Reference proteome</keyword>
<organism evidence="1 2">
    <name type="scientific">Temnothorax longispinosus</name>
    <dbReference type="NCBI Taxonomy" id="300112"/>
    <lineage>
        <taxon>Eukaryota</taxon>
        <taxon>Metazoa</taxon>
        <taxon>Ecdysozoa</taxon>
        <taxon>Arthropoda</taxon>
        <taxon>Hexapoda</taxon>
        <taxon>Insecta</taxon>
        <taxon>Pterygota</taxon>
        <taxon>Neoptera</taxon>
        <taxon>Endopterygota</taxon>
        <taxon>Hymenoptera</taxon>
        <taxon>Apocrita</taxon>
        <taxon>Aculeata</taxon>
        <taxon>Formicoidea</taxon>
        <taxon>Formicidae</taxon>
        <taxon>Myrmicinae</taxon>
        <taxon>Temnothorax</taxon>
    </lineage>
</organism>
<protein>
    <submittedName>
        <fullName evidence="1">Uncharacterized protein</fullName>
    </submittedName>
</protein>
<accession>A0A4S2JW91</accession>
<dbReference type="AlphaFoldDB" id="A0A4S2JW91"/>
<dbReference type="Proteomes" id="UP000310200">
    <property type="component" value="Unassembled WGS sequence"/>
</dbReference>
<name>A0A4S2JW91_9HYME</name>
<evidence type="ECO:0000313" key="2">
    <source>
        <dbReference type="Proteomes" id="UP000310200"/>
    </source>
</evidence>
<reference evidence="1 2" key="1">
    <citation type="journal article" date="2019" name="Philos. Trans. R. Soc. Lond., B, Biol. Sci.">
        <title>Ant behaviour and brain gene expression of defending hosts depend on the ecological success of the intruding social parasite.</title>
        <authorList>
            <person name="Kaur R."/>
            <person name="Stoldt M."/>
            <person name="Jongepier E."/>
            <person name="Feldmeyer B."/>
            <person name="Menzel F."/>
            <person name="Bornberg-Bauer E."/>
            <person name="Foitzik S."/>
        </authorList>
    </citation>
    <scope>NUCLEOTIDE SEQUENCE [LARGE SCALE GENOMIC DNA]</scope>
    <source>
        <tissue evidence="1">Whole body</tissue>
    </source>
</reference>
<comment type="caution">
    <text evidence="1">The sequence shown here is derived from an EMBL/GenBank/DDBJ whole genome shotgun (WGS) entry which is preliminary data.</text>
</comment>
<proteinExistence type="predicted"/>